<name>A0A4P9ZC36_9ASCO</name>
<reference evidence="5" key="1">
    <citation type="journal article" date="2018" name="Nat. Microbiol.">
        <title>Leveraging single-cell genomics to expand the fungal tree of life.</title>
        <authorList>
            <person name="Ahrendt S.R."/>
            <person name="Quandt C.A."/>
            <person name="Ciobanu D."/>
            <person name="Clum A."/>
            <person name="Salamov A."/>
            <person name="Andreopoulos B."/>
            <person name="Cheng J.F."/>
            <person name="Woyke T."/>
            <person name="Pelin A."/>
            <person name="Henrissat B."/>
            <person name="Reynolds N.K."/>
            <person name="Benny G.L."/>
            <person name="Smith M.E."/>
            <person name="James T.Y."/>
            <person name="Grigoriev I.V."/>
        </authorList>
    </citation>
    <scope>NUCLEOTIDE SEQUENCE [LARGE SCALE GENOMIC DNA]</scope>
    <source>
        <strain evidence="5">Baker2002</strain>
    </source>
</reference>
<feature type="region of interest" description="Disordered" evidence="3">
    <location>
        <begin position="301"/>
        <end position="330"/>
    </location>
</feature>
<feature type="compositionally biased region" description="Basic and acidic residues" evidence="3">
    <location>
        <begin position="56"/>
        <end position="67"/>
    </location>
</feature>
<dbReference type="EMBL" id="ML004479">
    <property type="protein sequence ID" value="RKP29651.1"/>
    <property type="molecule type" value="Genomic_DNA"/>
</dbReference>
<evidence type="ECO:0000256" key="2">
    <source>
        <dbReference type="ARBA" id="ARBA00023054"/>
    </source>
</evidence>
<feature type="compositionally biased region" description="Polar residues" evidence="3">
    <location>
        <begin position="172"/>
        <end position="185"/>
    </location>
</feature>
<dbReference type="InterPro" id="IPR013256">
    <property type="entry name" value="Chromatin_SPT2"/>
</dbReference>
<feature type="compositionally biased region" description="Basic and acidic residues" evidence="3">
    <location>
        <begin position="308"/>
        <end position="321"/>
    </location>
</feature>
<accession>A0A4P9ZC36</accession>
<sequence length="330" mass="36493">MALSSILEKIQQKGVIRKPAPVRAEPQPPALSLSTKPSVTGPRVVDPVVARLKAARKAEKEKQEMLQRQKKGLAPKKKSPTVASKRPPQSITTTSKNTKKDTKNESSLRQTQVFGAHTSLPATPPPPKMSFSELMQRASSIDQRKLSIQLQGSKPRDTHAEMSGSARMPASKASQGAKLSSTAIQDSHKGDAVSSLSRAPLPIRKPSSQLEARLKKSGRIPSIVDKQGKSKTGWIHDDYGDDDLDSFIASDEEVQESAGYDRDEIWSMFNRGRKYTYYNHADSDSDDMEATGTEIFAEEARSVQNAVEEDRREREEDERLAAAKRARKMK</sequence>
<keyword evidence="5" id="KW-1185">Reference proteome</keyword>
<evidence type="ECO:0000313" key="4">
    <source>
        <dbReference type="EMBL" id="RKP29651.1"/>
    </source>
</evidence>
<dbReference type="Proteomes" id="UP000268321">
    <property type="component" value="Unassembled WGS sequence"/>
</dbReference>
<dbReference type="SMART" id="SM00784">
    <property type="entry name" value="SPT2"/>
    <property type="match status" value="1"/>
</dbReference>
<organism evidence="4 5">
    <name type="scientific">Metschnikowia bicuspidata</name>
    <dbReference type="NCBI Taxonomy" id="27322"/>
    <lineage>
        <taxon>Eukaryota</taxon>
        <taxon>Fungi</taxon>
        <taxon>Dikarya</taxon>
        <taxon>Ascomycota</taxon>
        <taxon>Saccharomycotina</taxon>
        <taxon>Pichiomycetes</taxon>
        <taxon>Metschnikowiaceae</taxon>
        <taxon>Metschnikowia</taxon>
    </lineage>
</organism>
<feature type="region of interest" description="Disordered" evidence="3">
    <location>
        <begin position="1"/>
        <end position="236"/>
    </location>
</feature>
<feature type="compositionally biased region" description="Polar residues" evidence="3">
    <location>
        <begin position="137"/>
        <end position="152"/>
    </location>
</feature>
<comment type="similarity">
    <text evidence="1">Belongs to the SPT2 family.</text>
</comment>
<protein>
    <submittedName>
        <fullName evidence="4">SPT2-domain-containing protein</fullName>
    </submittedName>
</protein>
<evidence type="ECO:0000256" key="1">
    <source>
        <dbReference type="ARBA" id="ARBA00006461"/>
    </source>
</evidence>
<evidence type="ECO:0000313" key="5">
    <source>
        <dbReference type="Proteomes" id="UP000268321"/>
    </source>
</evidence>
<dbReference type="OrthoDB" id="4035998at2759"/>
<gene>
    <name evidence="4" type="ORF">METBISCDRAFT_18141</name>
</gene>
<proteinExistence type="inferred from homology"/>
<keyword evidence="2" id="KW-0175">Coiled coil</keyword>
<evidence type="ECO:0000256" key="3">
    <source>
        <dbReference type="SAM" id="MobiDB-lite"/>
    </source>
</evidence>
<dbReference type="Pfam" id="PF08243">
    <property type="entry name" value="SPT2"/>
    <property type="match status" value="1"/>
</dbReference>
<feature type="compositionally biased region" description="Basic residues" evidence="3">
    <location>
        <begin position="68"/>
        <end position="79"/>
    </location>
</feature>
<dbReference type="AlphaFoldDB" id="A0A4P9ZC36"/>